<feature type="domain" description="HTH gntR-type" evidence="4">
    <location>
        <begin position="16"/>
        <end position="84"/>
    </location>
</feature>
<dbReference type="RefSeq" id="WP_289829293.1">
    <property type="nucleotide sequence ID" value="NZ_JAUEDK010000009.1"/>
</dbReference>
<dbReference type="SMART" id="SM00345">
    <property type="entry name" value="HTH_GNTR"/>
    <property type="match status" value="1"/>
</dbReference>
<dbReference type="PROSITE" id="PS50949">
    <property type="entry name" value="HTH_GNTR"/>
    <property type="match status" value="1"/>
</dbReference>
<dbReference type="Pfam" id="PF00392">
    <property type="entry name" value="GntR"/>
    <property type="match status" value="1"/>
</dbReference>
<evidence type="ECO:0000259" key="4">
    <source>
        <dbReference type="PROSITE" id="PS50949"/>
    </source>
</evidence>
<evidence type="ECO:0000256" key="3">
    <source>
        <dbReference type="ARBA" id="ARBA00023163"/>
    </source>
</evidence>
<dbReference type="InterPro" id="IPR036388">
    <property type="entry name" value="WH-like_DNA-bd_sf"/>
</dbReference>
<evidence type="ECO:0000256" key="2">
    <source>
        <dbReference type="ARBA" id="ARBA00023125"/>
    </source>
</evidence>
<keyword evidence="2" id="KW-0238">DNA-binding</keyword>
<dbReference type="InterPro" id="IPR000524">
    <property type="entry name" value="Tscrpt_reg_HTH_GntR"/>
</dbReference>
<sequence length="244" mass="27184">MDNRLITLKPDESLATPLYLQLARSLSLAISAGWWRPNEALPSERNLSDEIGVSRVTARKALDLLFEQGLIRRRQGSGTFISQRMEQPLSRLTGFTETLTEKGYTPSTMWLSREAGVANHEEAVRLGIEPLAPVARLKRQRLADGVVMAIEHSTLPLDCLPEPAEVGDSLYAHLDALGHAVVRARQHIRAVNAPEHIARLAQVPVGDAMMLVTRVGYTADDRAVELTVTYCRNDYYDFVVELTR</sequence>
<proteinExistence type="predicted"/>
<name>A0ABT7XLR1_9NEIS</name>
<keyword evidence="3" id="KW-0804">Transcription</keyword>
<dbReference type="SUPFAM" id="SSF64288">
    <property type="entry name" value="Chorismate lyase-like"/>
    <property type="match status" value="1"/>
</dbReference>
<comment type="caution">
    <text evidence="5">The sequence shown here is derived from an EMBL/GenBank/DDBJ whole genome shotgun (WGS) entry which is preliminary data.</text>
</comment>
<dbReference type="PRINTS" id="PR00035">
    <property type="entry name" value="HTHGNTR"/>
</dbReference>
<organism evidence="5 6">
    <name type="scientific">Crenobacter oryzisoli</name>
    <dbReference type="NCBI Taxonomy" id="3056844"/>
    <lineage>
        <taxon>Bacteria</taxon>
        <taxon>Pseudomonadati</taxon>
        <taxon>Pseudomonadota</taxon>
        <taxon>Betaproteobacteria</taxon>
        <taxon>Neisseriales</taxon>
        <taxon>Neisseriaceae</taxon>
        <taxon>Crenobacter</taxon>
    </lineage>
</organism>
<dbReference type="Pfam" id="PF07702">
    <property type="entry name" value="UTRA"/>
    <property type="match status" value="1"/>
</dbReference>
<evidence type="ECO:0000313" key="6">
    <source>
        <dbReference type="Proteomes" id="UP001168540"/>
    </source>
</evidence>
<evidence type="ECO:0000256" key="1">
    <source>
        <dbReference type="ARBA" id="ARBA00023015"/>
    </source>
</evidence>
<dbReference type="InterPro" id="IPR036390">
    <property type="entry name" value="WH_DNA-bd_sf"/>
</dbReference>
<keyword evidence="1" id="KW-0805">Transcription regulation</keyword>
<dbReference type="InterPro" id="IPR011663">
    <property type="entry name" value="UTRA"/>
</dbReference>
<dbReference type="Gene3D" id="1.10.10.10">
    <property type="entry name" value="Winged helix-like DNA-binding domain superfamily/Winged helix DNA-binding domain"/>
    <property type="match status" value="1"/>
</dbReference>
<dbReference type="PANTHER" id="PTHR44846">
    <property type="entry name" value="MANNOSYL-D-GLYCERATE TRANSPORT/METABOLISM SYSTEM REPRESSOR MNGR-RELATED"/>
    <property type="match status" value="1"/>
</dbReference>
<reference evidence="5" key="1">
    <citation type="submission" date="2023-06" db="EMBL/GenBank/DDBJ databases">
        <authorList>
            <person name="Zhang S."/>
        </authorList>
    </citation>
    <scope>NUCLEOTIDE SEQUENCE</scope>
    <source>
        <strain evidence="5">SG2303</strain>
    </source>
</reference>
<dbReference type="SUPFAM" id="SSF46785">
    <property type="entry name" value="Winged helix' DNA-binding domain"/>
    <property type="match status" value="1"/>
</dbReference>
<dbReference type="Proteomes" id="UP001168540">
    <property type="component" value="Unassembled WGS sequence"/>
</dbReference>
<protein>
    <submittedName>
        <fullName evidence="5">GntR family transcriptional regulator</fullName>
    </submittedName>
</protein>
<dbReference type="InterPro" id="IPR050679">
    <property type="entry name" value="Bact_HTH_transcr_reg"/>
</dbReference>
<keyword evidence="6" id="KW-1185">Reference proteome</keyword>
<gene>
    <name evidence="5" type="ORF">QU481_07400</name>
</gene>
<dbReference type="Gene3D" id="3.40.1410.10">
    <property type="entry name" value="Chorismate lyase-like"/>
    <property type="match status" value="1"/>
</dbReference>
<accession>A0ABT7XLR1</accession>
<dbReference type="CDD" id="cd07377">
    <property type="entry name" value="WHTH_GntR"/>
    <property type="match status" value="1"/>
</dbReference>
<dbReference type="SMART" id="SM00866">
    <property type="entry name" value="UTRA"/>
    <property type="match status" value="1"/>
</dbReference>
<dbReference type="InterPro" id="IPR028978">
    <property type="entry name" value="Chorismate_lyase_/UTRA_dom_sf"/>
</dbReference>
<dbReference type="PANTHER" id="PTHR44846:SF1">
    <property type="entry name" value="MANNOSYL-D-GLYCERATE TRANSPORT_METABOLISM SYSTEM REPRESSOR MNGR-RELATED"/>
    <property type="match status" value="1"/>
</dbReference>
<evidence type="ECO:0000313" key="5">
    <source>
        <dbReference type="EMBL" id="MDN0074717.1"/>
    </source>
</evidence>
<dbReference type="EMBL" id="JAUEDK010000009">
    <property type="protein sequence ID" value="MDN0074717.1"/>
    <property type="molecule type" value="Genomic_DNA"/>
</dbReference>